<feature type="domain" description="Sushi" evidence="3">
    <location>
        <begin position="566"/>
        <end position="624"/>
    </location>
</feature>
<dbReference type="AlphaFoldDB" id="A0A3S1HPA4"/>
<dbReference type="SMART" id="SM00032">
    <property type="entry name" value="CCP"/>
    <property type="match status" value="2"/>
</dbReference>
<evidence type="ECO:0000313" key="5">
    <source>
        <dbReference type="EMBL" id="RUS83469.1"/>
    </source>
</evidence>
<evidence type="ECO:0000256" key="1">
    <source>
        <dbReference type="ARBA" id="ARBA00023157"/>
    </source>
</evidence>
<gene>
    <name evidence="5" type="ORF">EGW08_008785</name>
</gene>
<sequence length="624" mass="69421">MALFRYDTFYTGFVDPYNSQVFTWADGSLAVQDIAMANNESDLTQACVTWHSYYGEFETRECYNTLMPFCVRELEGDVGDTTEAKLSCIEDSTTSTENQQSLMEISDSQMTLTLCVQLCKGMLYTYGLVKGESCKCFLYTYSTWVRHGNLTACGSPCPGNQFQTCSSANASASVLFKTSFYPEVPANCEDLFRQGVRHVATYIVSDGADQWDIPTLPTFHLCYGPIQQIPKPGLDWVGWREGEFIYKFAVRDSDLSALDQCWGYGYGAYPLSIVDAEELDFIMSVLAADNDLRDVLEWEIGYTIQASQKREGWMHPDLYHPSVLADSEYFRCSHVGLCMLMLPGRNESQAFWPAFDDRLEDVYRGVICKTTLNFLGCQSPPTNVQPILTSTTDMTATLCLELCRGQSWTVAAVTESSCYCVDSLLTLDTNSSWSAMDTAECSRRCPGHRSQFCGGANLALWYYLGTSLEDQTAHSCDDIINNGIFFNSTYEISVGNWVTEKQVCGIECAPLNTSTNAQLSTEVTTYRTQVTLTCPLGQEFPDGSTETSLECRFKGWSSIPQNCQETQCSPLVIDNAVVSSPYTSHGSNVTVTCNQGYAMATDRQTSQFSVTCDVNQWVPDPPAC</sequence>
<organism evidence="5 6">
    <name type="scientific">Elysia chlorotica</name>
    <name type="common">Eastern emerald elysia</name>
    <name type="synonym">Sea slug</name>
    <dbReference type="NCBI Taxonomy" id="188477"/>
    <lineage>
        <taxon>Eukaryota</taxon>
        <taxon>Metazoa</taxon>
        <taxon>Spiralia</taxon>
        <taxon>Lophotrochozoa</taxon>
        <taxon>Mollusca</taxon>
        <taxon>Gastropoda</taxon>
        <taxon>Heterobranchia</taxon>
        <taxon>Euthyneura</taxon>
        <taxon>Panpulmonata</taxon>
        <taxon>Sacoglossa</taxon>
        <taxon>Placobranchoidea</taxon>
        <taxon>Plakobranchidae</taxon>
        <taxon>Elysia</taxon>
    </lineage>
</organism>
<evidence type="ECO:0008006" key="7">
    <source>
        <dbReference type="Google" id="ProtNLM"/>
    </source>
</evidence>
<reference evidence="5 6" key="1">
    <citation type="submission" date="2019-01" db="EMBL/GenBank/DDBJ databases">
        <title>A draft genome assembly of the solar-powered sea slug Elysia chlorotica.</title>
        <authorList>
            <person name="Cai H."/>
            <person name="Li Q."/>
            <person name="Fang X."/>
            <person name="Li J."/>
            <person name="Curtis N.E."/>
            <person name="Altenburger A."/>
            <person name="Shibata T."/>
            <person name="Feng M."/>
            <person name="Maeda T."/>
            <person name="Schwartz J.A."/>
            <person name="Shigenobu S."/>
            <person name="Lundholm N."/>
            <person name="Nishiyama T."/>
            <person name="Yang H."/>
            <person name="Hasebe M."/>
            <person name="Li S."/>
            <person name="Pierce S.K."/>
            <person name="Wang J."/>
        </authorList>
    </citation>
    <scope>NUCLEOTIDE SEQUENCE [LARGE SCALE GENOMIC DNA]</scope>
    <source>
        <strain evidence="5">EC2010</strain>
        <tissue evidence="5">Whole organism of an adult</tissue>
    </source>
</reference>
<comment type="caution">
    <text evidence="5">The sequence shown here is derived from an EMBL/GenBank/DDBJ whole genome shotgun (WGS) entry which is preliminary data.</text>
</comment>
<protein>
    <recommendedName>
        <fullName evidence="7">WSC domain-containing protein</fullName>
    </recommendedName>
</protein>
<dbReference type="InterPro" id="IPR002889">
    <property type="entry name" value="WSC_carb-bd"/>
</dbReference>
<comment type="caution">
    <text evidence="2">Lacks conserved residue(s) required for the propagation of feature annotation.</text>
</comment>
<name>A0A3S1HPA4_ELYCH</name>
<dbReference type="Proteomes" id="UP000271974">
    <property type="component" value="Unassembled WGS sequence"/>
</dbReference>
<evidence type="ECO:0000313" key="6">
    <source>
        <dbReference type="Proteomes" id="UP000271974"/>
    </source>
</evidence>
<evidence type="ECO:0000259" key="4">
    <source>
        <dbReference type="PROSITE" id="PS51212"/>
    </source>
</evidence>
<dbReference type="CDD" id="cd00033">
    <property type="entry name" value="CCP"/>
    <property type="match status" value="1"/>
</dbReference>
<dbReference type="Gene3D" id="2.10.70.10">
    <property type="entry name" value="Complement Module, domain 1"/>
    <property type="match status" value="1"/>
</dbReference>
<accession>A0A3S1HPA4</accession>
<evidence type="ECO:0000256" key="2">
    <source>
        <dbReference type="PROSITE-ProRule" id="PRU00302"/>
    </source>
</evidence>
<keyword evidence="6" id="KW-1185">Reference proteome</keyword>
<proteinExistence type="predicted"/>
<dbReference type="PROSITE" id="PS50923">
    <property type="entry name" value="SUSHI"/>
    <property type="match status" value="1"/>
</dbReference>
<dbReference type="PROSITE" id="PS51212">
    <property type="entry name" value="WSC"/>
    <property type="match status" value="1"/>
</dbReference>
<keyword evidence="1" id="KW-1015">Disulfide bond</keyword>
<dbReference type="Pfam" id="PF01822">
    <property type="entry name" value="WSC"/>
    <property type="match status" value="1"/>
</dbReference>
<feature type="non-terminal residue" evidence="5">
    <location>
        <position position="624"/>
    </location>
</feature>
<dbReference type="SMART" id="SM00321">
    <property type="entry name" value="WSC"/>
    <property type="match status" value="1"/>
</dbReference>
<dbReference type="InterPro" id="IPR035976">
    <property type="entry name" value="Sushi/SCR/CCP_sf"/>
</dbReference>
<feature type="domain" description="WSC" evidence="4">
    <location>
        <begin position="371"/>
        <end position="465"/>
    </location>
</feature>
<evidence type="ECO:0000259" key="3">
    <source>
        <dbReference type="PROSITE" id="PS50923"/>
    </source>
</evidence>
<dbReference type="EMBL" id="RQTK01000242">
    <property type="protein sequence ID" value="RUS83469.1"/>
    <property type="molecule type" value="Genomic_DNA"/>
</dbReference>
<dbReference type="OrthoDB" id="6159637at2759"/>
<dbReference type="STRING" id="188477.A0A3S1HPA4"/>
<dbReference type="Pfam" id="PF00084">
    <property type="entry name" value="Sushi"/>
    <property type="match status" value="1"/>
</dbReference>
<keyword evidence="2" id="KW-0768">Sushi</keyword>
<dbReference type="InterPro" id="IPR000436">
    <property type="entry name" value="Sushi_SCR_CCP_dom"/>
</dbReference>
<dbReference type="SUPFAM" id="SSF57535">
    <property type="entry name" value="Complement control module/SCR domain"/>
    <property type="match status" value="2"/>
</dbReference>